<dbReference type="InterPro" id="IPR023996">
    <property type="entry name" value="TonB-dep_OMP_SusC/RagA"/>
</dbReference>
<dbReference type="InterPro" id="IPR008969">
    <property type="entry name" value="CarboxyPept-like_regulatory"/>
</dbReference>
<evidence type="ECO:0000256" key="1">
    <source>
        <dbReference type="ARBA" id="ARBA00004571"/>
    </source>
</evidence>
<dbReference type="Gene3D" id="2.60.40.1120">
    <property type="entry name" value="Carboxypeptidase-like, regulatory domain"/>
    <property type="match status" value="1"/>
</dbReference>
<dbReference type="InterPro" id="IPR000531">
    <property type="entry name" value="Beta-barrel_TonB"/>
</dbReference>
<evidence type="ECO:0000256" key="10">
    <source>
        <dbReference type="SAM" id="SignalP"/>
    </source>
</evidence>
<dbReference type="NCBIfam" id="TIGR04056">
    <property type="entry name" value="OMP_RagA_SusC"/>
    <property type="match status" value="1"/>
</dbReference>
<dbReference type="InterPro" id="IPR023997">
    <property type="entry name" value="TonB-dep_OMP_SusC/RagA_CS"/>
</dbReference>
<proteinExistence type="inferred from homology"/>
<dbReference type="SUPFAM" id="SSF49464">
    <property type="entry name" value="Carboxypeptidase regulatory domain-like"/>
    <property type="match status" value="1"/>
</dbReference>
<keyword evidence="10" id="KW-0732">Signal</keyword>
<dbReference type="InterPro" id="IPR012910">
    <property type="entry name" value="Plug_dom"/>
</dbReference>
<organism evidence="13 14">
    <name type="scientific">Cryomorpha ignava</name>
    <dbReference type="NCBI Taxonomy" id="101383"/>
    <lineage>
        <taxon>Bacteria</taxon>
        <taxon>Pseudomonadati</taxon>
        <taxon>Bacteroidota</taxon>
        <taxon>Flavobacteriia</taxon>
        <taxon>Flavobacteriales</taxon>
        <taxon>Cryomorphaceae</taxon>
        <taxon>Cryomorpha</taxon>
    </lineage>
</organism>
<comment type="caution">
    <text evidence="13">The sequence shown here is derived from an EMBL/GenBank/DDBJ whole genome shotgun (WGS) entry which is preliminary data.</text>
</comment>
<reference evidence="13 14" key="1">
    <citation type="submission" date="2020-02" db="EMBL/GenBank/DDBJ databases">
        <title>Out from the shadows clarifying the taxonomy of the family Cryomorphaceae and related taxa by utilizing the GTDB taxonomic framework.</title>
        <authorList>
            <person name="Bowman J.P."/>
        </authorList>
    </citation>
    <scope>NUCLEOTIDE SEQUENCE [LARGE SCALE GENOMIC DNA]</scope>
    <source>
        <strain evidence="13 14">QSSC 1-22</strain>
    </source>
</reference>
<feature type="domain" description="TonB-dependent receptor plug" evidence="12">
    <location>
        <begin position="113"/>
        <end position="218"/>
    </location>
</feature>
<dbReference type="SUPFAM" id="SSF56935">
    <property type="entry name" value="Porins"/>
    <property type="match status" value="1"/>
</dbReference>
<evidence type="ECO:0000313" key="14">
    <source>
        <dbReference type="Proteomes" id="UP000486602"/>
    </source>
</evidence>
<feature type="domain" description="TonB-dependent receptor-like beta-barrel" evidence="11">
    <location>
        <begin position="364"/>
        <end position="845"/>
    </location>
</feature>
<keyword evidence="6 8" id="KW-0472">Membrane</keyword>
<dbReference type="RefSeq" id="WP_163285994.1">
    <property type="nucleotide sequence ID" value="NZ_JAAGVY010000029.1"/>
</dbReference>
<evidence type="ECO:0000256" key="3">
    <source>
        <dbReference type="ARBA" id="ARBA00022452"/>
    </source>
</evidence>
<dbReference type="NCBIfam" id="TIGR04057">
    <property type="entry name" value="SusC_RagA_signa"/>
    <property type="match status" value="1"/>
</dbReference>
<dbReference type="InterPro" id="IPR036942">
    <property type="entry name" value="Beta-barrel_TonB_sf"/>
</dbReference>
<keyword evidence="3 8" id="KW-1134">Transmembrane beta strand</keyword>
<evidence type="ECO:0000256" key="5">
    <source>
        <dbReference type="ARBA" id="ARBA00023077"/>
    </source>
</evidence>
<feature type="signal peptide" evidence="10">
    <location>
        <begin position="1"/>
        <end position="21"/>
    </location>
</feature>
<dbReference type="Gene3D" id="2.40.170.20">
    <property type="entry name" value="TonB-dependent receptor, beta-barrel domain"/>
    <property type="match status" value="1"/>
</dbReference>
<dbReference type="InterPro" id="IPR037066">
    <property type="entry name" value="Plug_dom_sf"/>
</dbReference>
<keyword evidence="13" id="KW-0675">Receptor</keyword>
<evidence type="ECO:0000256" key="7">
    <source>
        <dbReference type="ARBA" id="ARBA00023237"/>
    </source>
</evidence>
<keyword evidence="7 8" id="KW-0998">Cell outer membrane</keyword>
<dbReference type="Pfam" id="PF07715">
    <property type="entry name" value="Plug"/>
    <property type="match status" value="1"/>
</dbReference>
<evidence type="ECO:0000259" key="12">
    <source>
        <dbReference type="Pfam" id="PF07715"/>
    </source>
</evidence>
<comment type="subcellular location">
    <subcellularLocation>
        <location evidence="1 8">Cell outer membrane</location>
        <topology evidence="1 8">Multi-pass membrane protein</topology>
    </subcellularLocation>
</comment>
<dbReference type="Pfam" id="PF00593">
    <property type="entry name" value="TonB_dep_Rec_b-barrel"/>
    <property type="match status" value="1"/>
</dbReference>
<dbReference type="Proteomes" id="UP000486602">
    <property type="component" value="Unassembled WGS sequence"/>
</dbReference>
<evidence type="ECO:0000256" key="6">
    <source>
        <dbReference type="ARBA" id="ARBA00023136"/>
    </source>
</evidence>
<evidence type="ECO:0000313" key="13">
    <source>
        <dbReference type="EMBL" id="NEN24600.1"/>
    </source>
</evidence>
<evidence type="ECO:0000256" key="9">
    <source>
        <dbReference type="RuleBase" id="RU003357"/>
    </source>
</evidence>
<accession>A0A7K3WSD0</accession>
<dbReference type="Gene3D" id="2.170.130.10">
    <property type="entry name" value="TonB-dependent receptor, plug domain"/>
    <property type="match status" value="1"/>
</dbReference>
<evidence type="ECO:0000256" key="8">
    <source>
        <dbReference type="PROSITE-ProRule" id="PRU01360"/>
    </source>
</evidence>
<name>A0A7K3WSD0_9FLAO</name>
<dbReference type="GO" id="GO:0009279">
    <property type="term" value="C:cell outer membrane"/>
    <property type="evidence" value="ECO:0007669"/>
    <property type="project" value="UniProtKB-SubCell"/>
</dbReference>
<dbReference type="PROSITE" id="PS52016">
    <property type="entry name" value="TONB_DEPENDENT_REC_3"/>
    <property type="match status" value="1"/>
</dbReference>
<dbReference type="Pfam" id="PF13715">
    <property type="entry name" value="CarbopepD_reg_2"/>
    <property type="match status" value="1"/>
</dbReference>
<protein>
    <submittedName>
        <fullName evidence="13">TonB-dependent receptor</fullName>
    </submittedName>
</protein>
<evidence type="ECO:0000256" key="2">
    <source>
        <dbReference type="ARBA" id="ARBA00022448"/>
    </source>
</evidence>
<keyword evidence="5 9" id="KW-0798">TonB box</keyword>
<evidence type="ECO:0000256" key="4">
    <source>
        <dbReference type="ARBA" id="ARBA00022692"/>
    </source>
</evidence>
<dbReference type="EMBL" id="JAAGVY010000029">
    <property type="protein sequence ID" value="NEN24600.1"/>
    <property type="molecule type" value="Genomic_DNA"/>
</dbReference>
<dbReference type="InterPro" id="IPR039426">
    <property type="entry name" value="TonB-dep_rcpt-like"/>
</dbReference>
<sequence>MTRIFTTLTFCMMLTFGYSQITITGSVRDIATNETLPGVTIYANNSKNGVSADINGQYSLATKAADDSLTFSYIGYIPQKVAIGGRTTIDISLAVDTKNLDEIVVTAYGTQRKSDLTGAITMVKAEEITKVPSSNAMQSLQGKVAGLQVGASSGAPGSSPVVRLRGVGTFNNASVLYVVDGVFTNDINFLSSSDIESLTVLKDASATALYGSRGANGVIVVTTKRGSSTADGKPRLQFDAEYGIQVLPKKIDLLSGQEFAEVYNVIYPGSFNNIARVPNTDWQDLIFRKSAPVQSYNFSLSGASERNDYYFGVSYFNQEGIIEKSKYERVSIKLNNTFYITDNIRTGVNLVASPSRSNGAPNVFANAYWAWPSDVPYNPDGSFAEVRGGGNPLATIEYTNSETNSLVSLGNLFAEFDFLKDFTFRSSVGYEVEYTESTSFTPVFFVAPLQSNITSDLNKNRFQRLNWLWENTLTYRKQIKRHRFDALAGITSQRNHSESLGASTQNLIDENPDLWYIGAGDNTFLTASNGAETTSISSYLFRLNYSFDNRYLFTVNYRRDGSSKFGINNLYANFGSVALGWNITNEGFMRGTSNWLTNLKLRGSYGTVGNEKIPWDRQYTLVNNGENGVLGNDEAIATGSSYGVLGNPDLRWETTEQLNIGFDFGFLDDRLTGEVDYYVKTTKDILVGLLSPGHLGNGAFTTTTRNAAEVRNSGLEFQALWRDDLQNGISYQIGGNFATIKNEVLKMGRLTGNNSFIASGALGNGELVTYTTVGGPIGAFYGFKVDGVFQTEDELASSPSQDGQQVGDLKFVDVNGDGVITDADKTIIGSYIPDFIYGFNLNVGYKGISLGFDFYGQSGNEIYNGKNAVRPNQNNYEAQVADYWRGPGTSNTEPRPTAGGLNYQPSEYFIQDGSYFRLRTLTLAYEFPKQWMEAIKVYRASVYLRGTNVFTLSEYTGYSPEINSGDVLSSGIDLGVFPVTSTYAIGFNFTF</sequence>
<keyword evidence="14" id="KW-1185">Reference proteome</keyword>
<comment type="similarity">
    <text evidence="8 9">Belongs to the TonB-dependent receptor family.</text>
</comment>
<dbReference type="AlphaFoldDB" id="A0A7K3WSD0"/>
<feature type="chain" id="PRO_5029512300" evidence="10">
    <location>
        <begin position="22"/>
        <end position="991"/>
    </location>
</feature>
<keyword evidence="2 8" id="KW-0813">Transport</keyword>
<keyword evidence="4 8" id="KW-0812">Transmembrane</keyword>
<gene>
    <name evidence="13" type="ORF">G3O08_13915</name>
</gene>
<evidence type="ECO:0000259" key="11">
    <source>
        <dbReference type="Pfam" id="PF00593"/>
    </source>
</evidence>